<proteinExistence type="predicted"/>
<evidence type="ECO:0000313" key="2">
    <source>
        <dbReference type="EMBL" id="KAK9192804.1"/>
    </source>
</evidence>
<organism evidence="2 3">
    <name type="scientific">Citrus x changshan-huyou</name>
    <dbReference type="NCBI Taxonomy" id="2935761"/>
    <lineage>
        <taxon>Eukaryota</taxon>
        <taxon>Viridiplantae</taxon>
        <taxon>Streptophyta</taxon>
        <taxon>Embryophyta</taxon>
        <taxon>Tracheophyta</taxon>
        <taxon>Spermatophyta</taxon>
        <taxon>Magnoliopsida</taxon>
        <taxon>eudicotyledons</taxon>
        <taxon>Gunneridae</taxon>
        <taxon>Pentapetalae</taxon>
        <taxon>rosids</taxon>
        <taxon>malvids</taxon>
        <taxon>Sapindales</taxon>
        <taxon>Rutaceae</taxon>
        <taxon>Aurantioideae</taxon>
        <taxon>Citrus</taxon>
    </lineage>
</organism>
<dbReference type="Proteomes" id="UP001428341">
    <property type="component" value="Unassembled WGS sequence"/>
</dbReference>
<name>A0AAP0M4V5_9ROSI</name>
<feature type="region of interest" description="Disordered" evidence="1">
    <location>
        <begin position="77"/>
        <end position="132"/>
    </location>
</feature>
<dbReference type="AlphaFoldDB" id="A0AAP0M4V5"/>
<protein>
    <submittedName>
        <fullName evidence="2">Uncharacterized protein</fullName>
    </submittedName>
</protein>
<sequence>MEDDHFSNDNLAIIEQDNDYENEPTIEHMKKITKMDKEKTIKTSTSIHHSEKFLIKRHFDEFAKAQEPSKQLNLAITKSKAQSACSNDERSTANSRSNGSMGRKSGKQPTENLRDKLNTERSSYDKEDSFDN</sequence>
<evidence type="ECO:0000313" key="3">
    <source>
        <dbReference type="Proteomes" id="UP001428341"/>
    </source>
</evidence>
<keyword evidence="3" id="KW-1185">Reference proteome</keyword>
<comment type="caution">
    <text evidence="2">The sequence shown here is derived from an EMBL/GenBank/DDBJ whole genome shotgun (WGS) entry which is preliminary data.</text>
</comment>
<accession>A0AAP0M4V5</accession>
<gene>
    <name evidence="2" type="ORF">WN944_003497</name>
</gene>
<feature type="region of interest" description="Disordered" evidence="1">
    <location>
        <begin position="1"/>
        <end position="21"/>
    </location>
</feature>
<evidence type="ECO:0000256" key="1">
    <source>
        <dbReference type="SAM" id="MobiDB-lite"/>
    </source>
</evidence>
<dbReference type="EMBL" id="JBCGBO010000006">
    <property type="protein sequence ID" value="KAK9192804.1"/>
    <property type="molecule type" value="Genomic_DNA"/>
</dbReference>
<feature type="compositionally biased region" description="Basic and acidic residues" evidence="1">
    <location>
        <begin position="112"/>
        <end position="132"/>
    </location>
</feature>
<reference evidence="2 3" key="1">
    <citation type="submission" date="2024-05" db="EMBL/GenBank/DDBJ databases">
        <title>Haplotype-resolved chromosome-level genome assembly of Huyou (Citrus changshanensis).</title>
        <authorList>
            <person name="Miao C."/>
            <person name="Chen W."/>
            <person name="Wu Y."/>
            <person name="Wang L."/>
            <person name="Zhao S."/>
            <person name="Grierson D."/>
            <person name="Xu C."/>
            <person name="Chen K."/>
        </authorList>
    </citation>
    <scope>NUCLEOTIDE SEQUENCE [LARGE SCALE GENOMIC DNA]</scope>
    <source>
        <strain evidence="2">01-14</strain>
        <tissue evidence="2">Leaf</tissue>
    </source>
</reference>
<feature type="compositionally biased region" description="Polar residues" evidence="1">
    <location>
        <begin position="77"/>
        <end position="100"/>
    </location>
</feature>